<dbReference type="Pfam" id="PF02518">
    <property type="entry name" value="HATPase_c"/>
    <property type="match status" value="1"/>
</dbReference>
<keyword evidence="8" id="KW-0472">Membrane</keyword>
<dbReference type="InterPro" id="IPR050482">
    <property type="entry name" value="Sensor_HK_TwoCompSys"/>
</dbReference>
<organism evidence="11 12">
    <name type="scientific">Streptomyces termitum</name>
    <dbReference type="NCBI Taxonomy" id="67368"/>
    <lineage>
        <taxon>Bacteria</taxon>
        <taxon>Bacillati</taxon>
        <taxon>Actinomycetota</taxon>
        <taxon>Actinomycetes</taxon>
        <taxon>Kitasatosporales</taxon>
        <taxon>Streptomycetaceae</taxon>
        <taxon>Streptomyces</taxon>
    </lineage>
</organism>
<dbReference type="Proteomes" id="UP000644020">
    <property type="component" value="Unassembled WGS sequence"/>
</dbReference>
<name>A0A918T860_9ACTN</name>
<dbReference type="SMART" id="SM00387">
    <property type="entry name" value="HATPase_c"/>
    <property type="match status" value="1"/>
</dbReference>
<feature type="domain" description="Histidine kinase/HSP90-like ATPase" evidence="10">
    <location>
        <begin position="282"/>
        <end position="378"/>
    </location>
</feature>
<evidence type="ECO:0000256" key="7">
    <source>
        <dbReference type="ARBA" id="ARBA00023012"/>
    </source>
</evidence>
<proteinExistence type="predicted"/>
<protein>
    <recommendedName>
        <fullName evidence="10">Histidine kinase/HSP90-like ATPase domain-containing protein</fullName>
    </recommendedName>
</protein>
<dbReference type="Gene3D" id="3.30.565.10">
    <property type="entry name" value="Histidine kinase-like ATPase, C-terminal domain"/>
    <property type="match status" value="1"/>
</dbReference>
<keyword evidence="6" id="KW-1133">Transmembrane helix</keyword>
<reference evidence="11" key="2">
    <citation type="submission" date="2020-09" db="EMBL/GenBank/DDBJ databases">
        <authorList>
            <person name="Sun Q."/>
            <person name="Ohkuma M."/>
        </authorList>
    </citation>
    <scope>NUCLEOTIDE SEQUENCE</scope>
    <source>
        <strain evidence="11">JCM 4518</strain>
    </source>
</reference>
<dbReference type="CDD" id="cd16917">
    <property type="entry name" value="HATPase_UhpB-NarQ-NarX-like"/>
    <property type="match status" value="1"/>
</dbReference>
<dbReference type="PANTHER" id="PTHR24421:SF37">
    <property type="entry name" value="SENSOR HISTIDINE KINASE NARS"/>
    <property type="match status" value="1"/>
</dbReference>
<keyword evidence="12" id="KW-1185">Reference proteome</keyword>
<evidence type="ECO:0000256" key="2">
    <source>
        <dbReference type="ARBA" id="ARBA00022475"/>
    </source>
</evidence>
<gene>
    <name evidence="11" type="ORF">GCM10010305_58630</name>
</gene>
<dbReference type="SUPFAM" id="SSF55874">
    <property type="entry name" value="ATPase domain of HSP90 chaperone/DNA topoisomerase II/histidine kinase"/>
    <property type="match status" value="1"/>
</dbReference>
<evidence type="ECO:0000256" key="8">
    <source>
        <dbReference type="ARBA" id="ARBA00023136"/>
    </source>
</evidence>
<evidence type="ECO:0000256" key="1">
    <source>
        <dbReference type="ARBA" id="ARBA00004651"/>
    </source>
</evidence>
<dbReference type="AlphaFoldDB" id="A0A918T860"/>
<evidence type="ECO:0000256" key="3">
    <source>
        <dbReference type="ARBA" id="ARBA00022679"/>
    </source>
</evidence>
<dbReference type="GO" id="GO:0046983">
    <property type="term" value="F:protein dimerization activity"/>
    <property type="evidence" value="ECO:0007669"/>
    <property type="project" value="InterPro"/>
</dbReference>
<keyword evidence="7" id="KW-0902">Two-component regulatory system</keyword>
<evidence type="ECO:0000256" key="4">
    <source>
        <dbReference type="ARBA" id="ARBA00022692"/>
    </source>
</evidence>
<dbReference type="EMBL" id="BMUL01000023">
    <property type="protein sequence ID" value="GHB07894.1"/>
    <property type="molecule type" value="Genomic_DNA"/>
</dbReference>
<evidence type="ECO:0000256" key="6">
    <source>
        <dbReference type="ARBA" id="ARBA00022989"/>
    </source>
</evidence>
<dbReference type="GO" id="GO:0000155">
    <property type="term" value="F:phosphorelay sensor kinase activity"/>
    <property type="evidence" value="ECO:0007669"/>
    <property type="project" value="InterPro"/>
</dbReference>
<dbReference type="InterPro" id="IPR036890">
    <property type="entry name" value="HATPase_C_sf"/>
</dbReference>
<sequence length="390" mass="40734">MTAPAGAGGWGTLIGPGFAEALQQGLDRVARSAPPRGGVARALVPVEAGGPSGPLREHVEAVLRRFEAALPGVLPPEDRDAPVREPLRRWAGAVLTAAYGPASPPVPGSGPGGGGGAPGVPGPGPAGPHLPLASALLMECAVLQMMESGCLDGPSVRALGEALRAAGPVERAGPGACCWGERRRIARELHDEVARGVTAARAMVERCATEPPVPQDTGRLLAAGHALREAELRLRALVRGERSRAALPALGSAVRRFAAGLAPEGVRLSVRTTGDEGLIPDARRRDLYLVVCEALRNSFAHADARQVKVVVRCTRWWAYASVEDDGRGFDSGRALRPGHGHQGFRSMAERMEDIGGRLTVSSSPLEGTLVEAHLPLRPRAEGARTRSTHV</sequence>
<reference evidence="11" key="1">
    <citation type="journal article" date="2014" name="Int. J. Syst. Evol. Microbiol.">
        <title>Complete genome sequence of Corynebacterium casei LMG S-19264T (=DSM 44701T), isolated from a smear-ripened cheese.</title>
        <authorList>
            <consortium name="US DOE Joint Genome Institute (JGI-PGF)"/>
            <person name="Walter F."/>
            <person name="Albersmeier A."/>
            <person name="Kalinowski J."/>
            <person name="Ruckert C."/>
        </authorList>
    </citation>
    <scope>NUCLEOTIDE SEQUENCE</scope>
    <source>
        <strain evidence="11">JCM 4518</strain>
    </source>
</reference>
<feature type="region of interest" description="Disordered" evidence="9">
    <location>
        <begin position="101"/>
        <end position="125"/>
    </location>
</feature>
<dbReference type="Pfam" id="PF07730">
    <property type="entry name" value="HisKA_3"/>
    <property type="match status" value="1"/>
</dbReference>
<evidence type="ECO:0000313" key="11">
    <source>
        <dbReference type="EMBL" id="GHB07894.1"/>
    </source>
</evidence>
<accession>A0A918T860</accession>
<keyword evidence="4" id="KW-0812">Transmembrane</keyword>
<evidence type="ECO:0000256" key="5">
    <source>
        <dbReference type="ARBA" id="ARBA00022777"/>
    </source>
</evidence>
<feature type="compositionally biased region" description="Gly residues" evidence="9">
    <location>
        <begin position="109"/>
        <end position="119"/>
    </location>
</feature>
<keyword evidence="2" id="KW-1003">Cell membrane</keyword>
<dbReference type="InterPro" id="IPR011712">
    <property type="entry name" value="Sig_transdc_His_kin_sub3_dim/P"/>
</dbReference>
<dbReference type="RefSeq" id="WP_189982915.1">
    <property type="nucleotide sequence ID" value="NZ_BMUL01000023.1"/>
</dbReference>
<keyword evidence="5" id="KW-0418">Kinase</keyword>
<dbReference type="PANTHER" id="PTHR24421">
    <property type="entry name" value="NITRATE/NITRITE SENSOR PROTEIN NARX-RELATED"/>
    <property type="match status" value="1"/>
</dbReference>
<comment type="subcellular location">
    <subcellularLocation>
        <location evidence="1">Cell membrane</location>
        <topology evidence="1">Multi-pass membrane protein</topology>
    </subcellularLocation>
</comment>
<keyword evidence="3" id="KW-0808">Transferase</keyword>
<dbReference type="GO" id="GO:0005886">
    <property type="term" value="C:plasma membrane"/>
    <property type="evidence" value="ECO:0007669"/>
    <property type="project" value="UniProtKB-SubCell"/>
</dbReference>
<dbReference type="InterPro" id="IPR003594">
    <property type="entry name" value="HATPase_dom"/>
</dbReference>
<comment type="caution">
    <text evidence="11">The sequence shown here is derived from an EMBL/GenBank/DDBJ whole genome shotgun (WGS) entry which is preliminary data.</text>
</comment>
<evidence type="ECO:0000259" key="10">
    <source>
        <dbReference type="SMART" id="SM00387"/>
    </source>
</evidence>
<evidence type="ECO:0000313" key="12">
    <source>
        <dbReference type="Proteomes" id="UP000644020"/>
    </source>
</evidence>
<evidence type="ECO:0000256" key="9">
    <source>
        <dbReference type="SAM" id="MobiDB-lite"/>
    </source>
</evidence>